<dbReference type="Proteomes" id="UP000186601">
    <property type="component" value="Unassembled WGS sequence"/>
</dbReference>
<sequence length="509" mass="57527">MNTLADSAESRYKEELAAAGMEDGPPSALMSIDRLKCILEYQLAWRELEWRSEKLVPMLPGGVWELYGGILAQAKDRQTLVFRQLPSEIRGIEEKQWEGNIGVMIRDFGMDPSQDLLAVIENPSGNGIHRVHLRTLSSGQPHPKACNPAVISHAPDGENFSFAIQIADEYLAILFIASGEDSRSELIVWNWRTGNVEMAIHGKELASFSFLTDRQILLAYIEIAFDELAPTFTEPYFMVVDFKAGSPESTHIRDLDFEAAFHYPPMMPSATPLAVSIRSDPAPSWKPNEDLKVPFHAARDERLFVITFWVAADVNISNLIMFIPSSTIVSRLRTLQTNEKGRRFYWDEWGPTGTRLRFAPPGHSMVWVCYVLGMAFIAPFRSSRALHPPRGPKMVQVFDFNQLAIKRALSRKEEEPQSEVTHIITEESTVSLGGVFVHDVHTSLPYRWRVKTVPVHPEHTFDAVMLGEDAIVTVTSVSTPLPISVDCELIHINHMMQRAEVREYRILSF</sequence>
<name>A0A2R6S5R2_9APHY</name>
<organism evidence="1 2">
    <name type="scientific">Hermanssonia centrifuga</name>
    <dbReference type="NCBI Taxonomy" id="98765"/>
    <lineage>
        <taxon>Eukaryota</taxon>
        <taxon>Fungi</taxon>
        <taxon>Dikarya</taxon>
        <taxon>Basidiomycota</taxon>
        <taxon>Agaricomycotina</taxon>
        <taxon>Agaricomycetes</taxon>
        <taxon>Polyporales</taxon>
        <taxon>Meruliaceae</taxon>
        <taxon>Hermanssonia</taxon>
    </lineage>
</organism>
<accession>A0A2R6S5R2</accession>
<protein>
    <submittedName>
        <fullName evidence="1">Uncharacterized protein</fullName>
    </submittedName>
</protein>
<proteinExistence type="predicted"/>
<evidence type="ECO:0000313" key="2">
    <source>
        <dbReference type="Proteomes" id="UP000186601"/>
    </source>
</evidence>
<keyword evidence="2" id="KW-1185">Reference proteome</keyword>
<dbReference type="OrthoDB" id="3256413at2759"/>
<dbReference type="STRING" id="98765.A0A2R6S5R2"/>
<dbReference type="AlphaFoldDB" id="A0A2R6S5R2"/>
<evidence type="ECO:0000313" key="1">
    <source>
        <dbReference type="EMBL" id="PSS37602.1"/>
    </source>
</evidence>
<comment type="caution">
    <text evidence="1">The sequence shown here is derived from an EMBL/GenBank/DDBJ whole genome shotgun (WGS) entry which is preliminary data.</text>
</comment>
<gene>
    <name evidence="1" type="ORF">PHLCEN_2v529</name>
</gene>
<reference evidence="1 2" key="1">
    <citation type="submission" date="2018-02" db="EMBL/GenBank/DDBJ databases">
        <title>Genome sequence of the basidiomycete white-rot fungus Phlebia centrifuga.</title>
        <authorList>
            <person name="Granchi Z."/>
            <person name="Peng M."/>
            <person name="de Vries R.P."/>
            <person name="Hilden K."/>
            <person name="Makela M.R."/>
            <person name="Grigoriev I."/>
            <person name="Riley R."/>
        </authorList>
    </citation>
    <scope>NUCLEOTIDE SEQUENCE [LARGE SCALE GENOMIC DNA]</scope>
    <source>
        <strain evidence="1 2">FBCC195</strain>
    </source>
</reference>
<dbReference type="EMBL" id="MLYV02000034">
    <property type="protein sequence ID" value="PSS37602.1"/>
    <property type="molecule type" value="Genomic_DNA"/>
</dbReference>